<proteinExistence type="predicted"/>
<evidence type="ECO:0000313" key="2">
    <source>
        <dbReference type="Proteomes" id="UP000663882"/>
    </source>
</evidence>
<name>A0A814A978_9BILA</name>
<protein>
    <submittedName>
        <fullName evidence="1">Uncharacterized protein</fullName>
    </submittedName>
</protein>
<dbReference type="AlphaFoldDB" id="A0A814A978"/>
<comment type="caution">
    <text evidence="1">The sequence shown here is derived from an EMBL/GenBank/DDBJ whole genome shotgun (WGS) entry which is preliminary data.</text>
</comment>
<organism evidence="1 2">
    <name type="scientific">Rotaria sordida</name>
    <dbReference type="NCBI Taxonomy" id="392033"/>
    <lineage>
        <taxon>Eukaryota</taxon>
        <taxon>Metazoa</taxon>
        <taxon>Spiralia</taxon>
        <taxon>Gnathifera</taxon>
        <taxon>Rotifera</taxon>
        <taxon>Eurotatoria</taxon>
        <taxon>Bdelloidea</taxon>
        <taxon>Philodinida</taxon>
        <taxon>Philodinidae</taxon>
        <taxon>Rotaria</taxon>
    </lineage>
</organism>
<dbReference type="OrthoDB" id="8033443at2759"/>
<dbReference type="Proteomes" id="UP000663882">
    <property type="component" value="Unassembled WGS sequence"/>
</dbReference>
<evidence type="ECO:0000313" key="1">
    <source>
        <dbReference type="EMBL" id="CAF0909048.1"/>
    </source>
</evidence>
<reference evidence="1" key="1">
    <citation type="submission" date="2021-02" db="EMBL/GenBank/DDBJ databases">
        <authorList>
            <person name="Nowell W R."/>
        </authorList>
    </citation>
    <scope>NUCLEOTIDE SEQUENCE</scope>
</reference>
<accession>A0A814A978</accession>
<gene>
    <name evidence="1" type="ORF">RFH988_LOCUS9386</name>
</gene>
<dbReference type="EMBL" id="CAJNOO010000333">
    <property type="protein sequence ID" value="CAF0909048.1"/>
    <property type="molecule type" value="Genomic_DNA"/>
</dbReference>
<sequence length="121" mass="13912">MDSSSDVTTIDHHGLEQYYEDFKEYITGDLKVQMDSSSDVTTIDHHGLEQYYEDFKEYITGDLKDLPLSITGKPTLIQAMKTVDLKFRVPSRRSITSEYLPKLHEQIINKLKTACSSTDFL</sequence>